<keyword evidence="7 14" id="KW-1015">Disulfide bond</keyword>
<dbReference type="SUPFAM" id="SSF101898">
    <property type="entry name" value="NHL repeat"/>
    <property type="match status" value="1"/>
</dbReference>
<keyword evidence="22" id="KW-1185">Reference proteome</keyword>
<dbReference type="InterPro" id="IPR000720">
    <property type="entry name" value="PHM/PAL"/>
</dbReference>
<evidence type="ECO:0000313" key="22">
    <source>
        <dbReference type="Proteomes" id="UP000747399"/>
    </source>
</evidence>
<feature type="disulfide bond" evidence="14">
    <location>
        <begin position="45"/>
        <end position="95"/>
    </location>
</feature>
<dbReference type="InterPro" id="IPR011042">
    <property type="entry name" value="6-blade_b-propeller_TolB-like"/>
</dbReference>
<dbReference type="GO" id="GO:0006518">
    <property type="term" value="P:peptide metabolic process"/>
    <property type="evidence" value="ECO:0007669"/>
    <property type="project" value="InterPro"/>
</dbReference>
<organism evidence="21 22">
    <name type="scientific">Volvox africanus</name>
    <dbReference type="NCBI Taxonomy" id="51714"/>
    <lineage>
        <taxon>Eukaryota</taxon>
        <taxon>Viridiplantae</taxon>
        <taxon>Chlorophyta</taxon>
        <taxon>core chlorophytes</taxon>
        <taxon>Chlorophyceae</taxon>
        <taxon>CS clade</taxon>
        <taxon>Chlamydomonadales</taxon>
        <taxon>Volvocaceae</taxon>
        <taxon>Volvox</taxon>
    </lineage>
</organism>
<feature type="binding site" evidence="13">
    <location>
        <position position="456"/>
    </location>
    <ligand>
        <name>Zn(2+)</name>
        <dbReference type="ChEBI" id="CHEBI:29105"/>
        <note>catalytic</note>
    </ligand>
</feature>
<name>A0A8J4BJL8_9CHLO</name>
<dbReference type="Gene3D" id="2.60.120.310">
    <property type="entry name" value="Copper type II, ascorbate-dependent monooxygenase, N-terminal domain"/>
    <property type="match status" value="1"/>
</dbReference>
<keyword evidence="13" id="KW-0862">Zinc</keyword>
<dbReference type="PANTHER" id="PTHR10680:SF14">
    <property type="entry name" value="PEPTIDYL-GLYCINE ALPHA-AMIDATING MONOOXYGENASE"/>
    <property type="match status" value="1"/>
</dbReference>
<evidence type="ECO:0000256" key="3">
    <source>
        <dbReference type="ARBA" id="ARBA00010263"/>
    </source>
</evidence>
<dbReference type="Gene3D" id="2.120.10.30">
    <property type="entry name" value="TolB, C-terminal domain"/>
    <property type="match status" value="1"/>
</dbReference>
<evidence type="ECO:0000256" key="8">
    <source>
        <dbReference type="ARBA" id="ARBA00023180"/>
    </source>
</evidence>
<dbReference type="InterPro" id="IPR014784">
    <property type="entry name" value="Cu2_ascorb_mOase-like_C"/>
</dbReference>
<dbReference type="Pfam" id="PF03712">
    <property type="entry name" value="Cu2_monoox_C"/>
    <property type="match status" value="1"/>
</dbReference>
<sequence>MVFGTGILLTVGVLLLHLVYSKSHHIEVNITVPEFNIDKADAYLCVSAVLPPHPHKLIGVIPHARQEVVHHILLYGCTEPHMVPKSGAETAVWRCDMLPVCNGPSVIFYGWGRNAPDLQLPEGVGYSVGELTGIKFIVAQVHYLAVRPPDDHSGVTLVLKPHPVPYAAGMLSYASWFEIPPGKKSHLVQNTCCVKSYQPLTMFAVRVHTHALGRQVYMAREMWNHSGIETLYTRDPQLPQSFVPSTRHVLWPGDRLTVTCDFDSTSRSTPTLAGGTHNDEMCNMYIMLYSKTPYLTMCSDSTADIRDDSPGALPREASLALDPSPFWKPPQPEGLVPAGLGADADDAAAEDEEDEEDKKEEEEEDYYEDYEEAETPVPMVVDPRGAYGDATSVTAGPDGNIWVLYRASGVWQADTFDSGKHITRDKPVPEAVVVQLDPDNGTVLARWGGGVFYLPHMISVDAAGNVWVVDTGRHQVLKFAPGGQLLMAVGTELTPGSGPEQFCQPTQVSVLRDGSFLVADGYCNNRVVLFDSAGKFVAESVPIPAVVHSVLVDECEEVVYVASREAATVLALHLNPNQRLQLQATYDLAAQGHGQAWALGFGPYGEQLVLMWRQGQDARLVNVRFPEQFWTLPGTAQLSPHDFQLGGAPMQLSGAGDRFHAVYLTSVGVACDKECGPLRKFVLVPGGMQLPNPADLPATSDVTDIHPGDAKLLPGGTAISEQPHHHEEIEKEKKAQAANGPAATGADGNAAAAAAGDEGAGEGQTEGGAMVADDYDEEVEGDSVDAEDYEESKEYEQDMQDYYGETKTAPTKAPLEKERFEVLVQDKKVVEQSTSVSGWAIALVVVLAALMAFSVLRFAKLSLSAYLHEDTRGGAAGGAIELGQPHAGGGAHAKGAAAPAAPASGKRSGMWEMAEGLMSRMHGGVGRAGGRGVSAGSHGGAGGRSGRVASREVEAARERERLLRSEP</sequence>
<evidence type="ECO:0000256" key="2">
    <source>
        <dbReference type="ARBA" id="ARBA00006026"/>
    </source>
</evidence>
<feature type="binding site" evidence="12">
    <location>
        <position position="406"/>
    </location>
    <ligand>
        <name>a protein</name>
        <dbReference type="ChEBI" id="CHEBI:16541"/>
    </ligand>
    <ligandPart>
        <name>C-terminal Xaa-(2S)-2-hydroxyglycine residue</name>
        <dbReference type="ChEBI" id="CHEBI:142768"/>
    </ligandPart>
</feature>
<dbReference type="PANTHER" id="PTHR10680">
    <property type="entry name" value="PEPTIDYL-GLYCINE ALPHA-AMIDATING MONOOXYGENASE"/>
    <property type="match status" value="1"/>
</dbReference>
<dbReference type="AlphaFoldDB" id="A0A8J4BJL8"/>
<feature type="compositionally biased region" description="Basic and acidic residues" evidence="16">
    <location>
        <begin position="949"/>
        <end position="967"/>
    </location>
</feature>
<feature type="binding site" evidence="13">
    <location>
        <position position="208"/>
    </location>
    <ligand>
        <name>Cu(2+)</name>
        <dbReference type="ChEBI" id="CHEBI:29036"/>
        <label>1</label>
        <note>catalytic</note>
    </ligand>
</feature>
<evidence type="ECO:0000313" key="21">
    <source>
        <dbReference type="EMBL" id="GIL63562.1"/>
    </source>
</evidence>
<comment type="cofactor">
    <cofactor evidence="13">
        <name>Cu(2+)</name>
        <dbReference type="ChEBI" id="CHEBI:29036"/>
    </cofactor>
    <text evidence="13">Binds 2 Cu(2+) ions per subunit.</text>
</comment>
<dbReference type="Gene3D" id="2.60.120.230">
    <property type="match status" value="1"/>
</dbReference>
<keyword evidence="9" id="KW-0456">Lyase</keyword>
<dbReference type="Pfam" id="PF01436">
    <property type="entry name" value="NHL"/>
    <property type="match status" value="2"/>
</dbReference>
<keyword evidence="17" id="KW-1133">Transmembrane helix</keyword>
<dbReference type="InterPro" id="IPR036939">
    <property type="entry name" value="Cu2_ascorb_mOase_N_sf"/>
</dbReference>
<feature type="binding site" evidence="13">
    <location>
        <position position="142"/>
    </location>
    <ligand>
        <name>Cu(2+)</name>
        <dbReference type="ChEBI" id="CHEBI:29036"/>
        <label>1</label>
        <note>catalytic</note>
    </ligand>
</feature>
<feature type="compositionally biased region" description="Acidic residues" evidence="16">
    <location>
        <begin position="343"/>
        <end position="371"/>
    </location>
</feature>
<dbReference type="PRINTS" id="PR00790">
    <property type="entry name" value="PAMONOXGNASE"/>
</dbReference>
<reference evidence="21" key="1">
    <citation type="journal article" date="2021" name="Proc. Natl. Acad. Sci. U.S.A.">
        <title>Three genomes in the algal genus Volvox reveal the fate of a haploid sex-determining region after a transition to homothallism.</title>
        <authorList>
            <person name="Yamamoto K."/>
            <person name="Hamaji T."/>
            <person name="Kawai-Toyooka H."/>
            <person name="Matsuzaki R."/>
            <person name="Takahashi F."/>
            <person name="Nishimura Y."/>
            <person name="Kawachi M."/>
            <person name="Noguchi H."/>
            <person name="Minakuchi Y."/>
            <person name="Umen J.G."/>
            <person name="Toyoda A."/>
            <person name="Nozaki H."/>
        </authorList>
    </citation>
    <scope>NUCLEOTIDE SEQUENCE</scope>
    <source>
        <strain evidence="21">NIES-3780</strain>
    </source>
</reference>
<feature type="binding site" evidence="13">
    <location>
        <position position="71"/>
    </location>
    <ligand>
        <name>Cu(2+)</name>
        <dbReference type="ChEBI" id="CHEBI:29036"/>
        <label>1</label>
        <note>catalytic</note>
    </ligand>
</feature>
<feature type="region of interest" description="Disordered" evidence="16">
    <location>
        <begin position="925"/>
        <end position="967"/>
    </location>
</feature>
<dbReference type="Proteomes" id="UP000747399">
    <property type="component" value="Unassembled WGS sequence"/>
</dbReference>
<feature type="domain" description="Copper type II ascorbate-dependent monooxygenase C-terminal" evidence="20">
    <location>
        <begin position="172"/>
        <end position="302"/>
    </location>
</feature>
<comment type="similarity">
    <text evidence="2">In the C-terminal section; belongs to the peptidyl-alpha-hydroxyglycine alpha-amidating lyase family.</text>
</comment>
<comment type="caution">
    <text evidence="21">The sequence shown here is derived from an EMBL/GenBank/DDBJ whole genome shotgun (WGS) entry which is preliminary data.</text>
</comment>
<feature type="binding site" evidence="12">
    <location>
        <position position="522"/>
    </location>
    <ligand>
        <name>a protein</name>
        <dbReference type="ChEBI" id="CHEBI:16541"/>
    </ligand>
    <ligandPart>
        <name>C-terminal Xaa-(2S)-2-hydroxyglycine residue</name>
        <dbReference type="ChEBI" id="CHEBI:142768"/>
    </ligandPart>
</feature>
<evidence type="ECO:0000256" key="6">
    <source>
        <dbReference type="ARBA" id="ARBA00022737"/>
    </source>
</evidence>
<evidence type="ECO:0000256" key="7">
    <source>
        <dbReference type="ARBA" id="ARBA00023157"/>
    </source>
</evidence>
<dbReference type="GO" id="GO:0004598">
    <property type="term" value="F:peptidylamidoglycolate lyase activity"/>
    <property type="evidence" value="ECO:0007669"/>
    <property type="project" value="UniProtKB-EC"/>
</dbReference>
<evidence type="ECO:0000256" key="15">
    <source>
        <dbReference type="PROSITE-ProRule" id="PRU00504"/>
    </source>
</evidence>
<evidence type="ECO:0000259" key="19">
    <source>
        <dbReference type="Pfam" id="PF01082"/>
    </source>
</evidence>
<dbReference type="EMBL" id="BNCO01000059">
    <property type="protein sequence ID" value="GIL63562.1"/>
    <property type="molecule type" value="Genomic_DNA"/>
</dbReference>
<feature type="region of interest" description="Disordered" evidence="16">
    <location>
        <begin position="306"/>
        <end position="371"/>
    </location>
</feature>
<proteinExistence type="inferred from homology"/>
<keyword evidence="8" id="KW-0325">Glycoprotein</keyword>
<evidence type="ECO:0000256" key="11">
    <source>
        <dbReference type="ARBA" id="ARBA00048431"/>
    </source>
</evidence>
<keyword evidence="5 18" id="KW-0732">Signal</keyword>
<dbReference type="InterPro" id="IPR024548">
    <property type="entry name" value="Cu2_monoox_C"/>
</dbReference>
<dbReference type="GO" id="GO:0016020">
    <property type="term" value="C:membrane"/>
    <property type="evidence" value="ECO:0007669"/>
    <property type="project" value="InterPro"/>
</dbReference>
<dbReference type="PROSITE" id="PS51125">
    <property type="entry name" value="NHL"/>
    <property type="match status" value="2"/>
</dbReference>
<feature type="domain" description="Copper type II ascorbate-dependent monooxygenase N-terminal" evidence="19">
    <location>
        <begin position="29"/>
        <end position="144"/>
    </location>
</feature>
<keyword evidence="4 13" id="KW-0479">Metal-binding</keyword>
<feature type="binding site" evidence="13">
    <location>
        <position position="70"/>
    </location>
    <ligand>
        <name>Cu(2+)</name>
        <dbReference type="ChEBI" id="CHEBI:29036"/>
        <label>1</label>
        <note>catalytic</note>
    </ligand>
</feature>
<feature type="repeat" description="NHL" evidence="15">
    <location>
        <begin position="494"/>
        <end position="533"/>
    </location>
</feature>
<keyword evidence="17" id="KW-0472">Membrane</keyword>
<feature type="compositionally biased region" description="Low complexity" evidence="16">
    <location>
        <begin position="893"/>
        <end position="906"/>
    </location>
</feature>
<keyword evidence="13" id="KW-0186">Copper</keyword>
<feature type="disulfide bond" evidence="14">
    <location>
        <begin position="503"/>
        <end position="523"/>
    </location>
</feature>
<comment type="cofactor">
    <cofactor evidence="13">
        <name>Zn(2+)</name>
        <dbReference type="ChEBI" id="CHEBI:29105"/>
    </cofactor>
    <text evidence="13">Binds one Zn(2+) ion per subunit.</text>
</comment>
<feature type="region of interest" description="Disordered" evidence="16">
    <location>
        <begin position="703"/>
        <end position="768"/>
    </location>
</feature>
<dbReference type="InterPro" id="IPR008977">
    <property type="entry name" value="PHM/PNGase_F_dom_sf"/>
</dbReference>
<evidence type="ECO:0000256" key="17">
    <source>
        <dbReference type="SAM" id="Phobius"/>
    </source>
</evidence>
<feature type="binding site" evidence="13">
    <location>
        <position position="210"/>
    </location>
    <ligand>
        <name>Cu(2+)</name>
        <dbReference type="ChEBI" id="CHEBI:29036"/>
        <label>1</label>
        <note>catalytic</note>
    </ligand>
</feature>
<dbReference type="SUPFAM" id="SSF49742">
    <property type="entry name" value="PHM/PNGase F"/>
    <property type="match status" value="2"/>
</dbReference>
<feature type="binding site" evidence="13">
    <location>
        <position position="393"/>
    </location>
    <ligand>
        <name>Ca(2+)</name>
        <dbReference type="ChEBI" id="CHEBI:29108"/>
        <note>structural</note>
    </ligand>
</feature>
<evidence type="ECO:0000256" key="5">
    <source>
        <dbReference type="ARBA" id="ARBA00022729"/>
    </source>
</evidence>
<dbReference type="Pfam" id="PF01082">
    <property type="entry name" value="Cu2_monooxygen"/>
    <property type="match status" value="1"/>
</dbReference>
<feature type="chain" id="PRO_5035245065" description="Peptidylglycine monooxygenase" evidence="18">
    <location>
        <begin position="24"/>
        <end position="967"/>
    </location>
</feature>
<feature type="compositionally biased region" description="Basic and acidic residues" evidence="16">
    <location>
        <begin position="722"/>
        <end position="735"/>
    </location>
</feature>
<feature type="disulfide bond" evidence="14">
    <location>
        <begin position="260"/>
        <end position="282"/>
    </location>
</feature>
<keyword evidence="6" id="KW-0677">Repeat</keyword>
<evidence type="ECO:0000256" key="1">
    <source>
        <dbReference type="ARBA" id="ARBA00000686"/>
    </source>
</evidence>
<feature type="repeat" description="NHL" evidence="15">
    <location>
        <begin position="441"/>
        <end position="482"/>
    </location>
</feature>
<protein>
    <recommendedName>
        <fullName evidence="23">Peptidylglycine monooxygenase</fullName>
    </recommendedName>
</protein>
<comment type="catalytic activity">
    <reaction evidence="11">
        <text>a [peptide]-C-terminal glycine + 2 L-ascorbate + O2 = a [peptide]-C-terminal (2S)-2-hydroxyglycine + 2 monodehydro-L-ascorbate radical + H2O</text>
        <dbReference type="Rhea" id="RHEA:21452"/>
        <dbReference type="Rhea" id="RHEA-COMP:13486"/>
        <dbReference type="Rhea" id="RHEA-COMP:15321"/>
        <dbReference type="ChEBI" id="CHEBI:15377"/>
        <dbReference type="ChEBI" id="CHEBI:15379"/>
        <dbReference type="ChEBI" id="CHEBI:38290"/>
        <dbReference type="ChEBI" id="CHEBI:59513"/>
        <dbReference type="ChEBI" id="CHEBI:137000"/>
        <dbReference type="ChEBI" id="CHEBI:142768"/>
        <dbReference type="EC" id="1.14.17.3"/>
    </reaction>
</comment>
<dbReference type="GO" id="GO:0004504">
    <property type="term" value="F:peptidylglycine monooxygenase activity"/>
    <property type="evidence" value="ECO:0007669"/>
    <property type="project" value="UniProtKB-EC"/>
</dbReference>
<feature type="signal peptide" evidence="18">
    <location>
        <begin position="1"/>
        <end position="23"/>
    </location>
</feature>
<feature type="transmembrane region" description="Helical" evidence="17">
    <location>
        <begin position="836"/>
        <end position="856"/>
    </location>
</feature>
<comment type="catalytic activity">
    <reaction evidence="1">
        <text>a [peptide]-C-terminal (2S)-2-hydroxyglycine = a [peptide]-C-terminal amide + glyoxylate</text>
        <dbReference type="Rhea" id="RHEA:20924"/>
        <dbReference type="Rhea" id="RHEA-COMP:13485"/>
        <dbReference type="Rhea" id="RHEA-COMP:15321"/>
        <dbReference type="ChEBI" id="CHEBI:36655"/>
        <dbReference type="ChEBI" id="CHEBI:137001"/>
        <dbReference type="ChEBI" id="CHEBI:142768"/>
        <dbReference type="EC" id="4.3.2.5"/>
    </reaction>
</comment>
<comment type="similarity">
    <text evidence="3">In the N-terminal section; belongs to the copper type II ascorbate-dependent monooxygenase family.</text>
</comment>
<keyword evidence="13" id="KW-0106">Calcium</keyword>
<accession>A0A8J4BJL8</accession>
<dbReference type="InterPro" id="IPR001258">
    <property type="entry name" value="NHL_repeat"/>
</dbReference>
<feature type="region of interest" description="Disordered" evidence="16">
    <location>
        <begin position="886"/>
        <end position="906"/>
    </location>
</feature>
<keyword evidence="10" id="KW-0511">Multifunctional enzyme</keyword>
<feature type="compositionally biased region" description="Gly residues" evidence="16">
    <location>
        <begin position="925"/>
        <end position="945"/>
    </location>
</feature>
<feature type="binding site" evidence="13">
    <location>
        <position position="281"/>
    </location>
    <ligand>
        <name>Cu(2+)</name>
        <dbReference type="ChEBI" id="CHEBI:29036"/>
        <label>1</label>
        <note>catalytic</note>
    </ligand>
</feature>
<dbReference type="InterPro" id="IPR000323">
    <property type="entry name" value="Cu2_ascorb_mOase_N"/>
</dbReference>
<evidence type="ECO:0000256" key="10">
    <source>
        <dbReference type="ARBA" id="ARBA00023268"/>
    </source>
</evidence>
<evidence type="ECO:0008006" key="23">
    <source>
        <dbReference type="Google" id="ProtNLM"/>
    </source>
</evidence>
<keyword evidence="17" id="KW-0812">Transmembrane</keyword>
<evidence type="ECO:0000256" key="13">
    <source>
        <dbReference type="PIRSR" id="PIRSR600720-2"/>
    </source>
</evidence>
<gene>
    <name evidence="21" type="ORF">Vafri_17608</name>
</gene>
<evidence type="ECO:0000256" key="4">
    <source>
        <dbReference type="ARBA" id="ARBA00022723"/>
    </source>
</evidence>
<evidence type="ECO:0000256" key="12">
    <source>
        <dbReference type="PIRSR" id="PIRSR600720-1"/>
    </source>
</evidence>
<evidence type="ECO:0000256" key="18">
    <source>
        <dbReference type="SAM" id="SignalP"/>
    </source>
</evidence>
<evidence type="ECO:0000256" key="9">
    <source>
        <dbReference type="ARBA" id="ARBA00023239"/>
    </source>
</evidence>
<dbReference type="GO" id="GO:0005507">
    <property type="term" value="F:copper ion binding"/>
    <property type="evidence" value="ECO:0007669"/>
    <property type="project" value="InterPro"/>
</dbReference>
<evidence type="ECO:0000259" key="20">
    <source>
        <dbReference type="Pfam" id="PF03712"/>
    </source>
</evidence>
<feature type="disulfide bond" evidence="14">
    <location>
        <begin position="77"/>
        <end position="101"/>
    </location>
</feature>
<feature type="compositionally biased region" description="Low complexity" evidence="16">
    <location>
        <begin position="736"/>
        <end position="757"/>
    </location>
</feature>
<evidence type="ECO:0000256" key="16">
    <source>
        <dbReference type="SAM" id="MobiDB-lite"/>
    </source>
</evidence>
<evidence type="ECO:0000256" key="14">
    <source>
        <dbReference type="PIRSR" id="PIRSR600720-3"/>
    </source>
</evidence>